<dbReference type="RefSeq" id="WP_285966252.1">
    <property type="nucleotide sequence ID" value="NZ_CP127294.1"/>
</dbReference>
<dbReference type="KEGG" id="acab:QRX50_28670"/>
<dbReference type="Proteomes" id="UP001236014">
    <property type="component" value="Chromosome"/>
</dbReference>
<name>A0A9Y2IA36_9PSEU</name>
<protein>
    <submittedName>
        <fullName evidence="1">Uncharacterized protein</fullName>
    </submittedName>
</protein>
<proteinExistence type="predicted"/>
<accession>A0A9Y2IA36</accession>
<dbReference type="AlphaFoldDB" id="A0A9Y2IA36"/>
<keyword evidence="2" id="KW-1185">Reference proteome</keyword>
<dbReference type="EMBL" id="CP127294">
    <property type="protein sequence ID" value="WIX75481.1"/>
    <property type="molecule type" value="Genomic_DNA"/>
</dbReference>
<evidence type="ECO:0000313" key="2">
    <source>
        <dbReference type="Proteomes" id="UP001236014"/>
    </source>
</evidence>
<gene>
    <name evidence="1" type="ORF">QRX50_28670</name>
</gene>
<reference evidence="1 2" key="1">
    <citation type="submission" date="2023-06" db="EMBL/GenBank/DDBJ databases">
        <authorList>
            <person name="Oyuntsetseg B."/>
            <person name="Kim S.B."/>
        </authorList>
    </citation>
    <scope>NUCLEOTIDE SEQUENCE [LARGE SCALE GENOMIC DNA]</scope>
    <source>
        <strain evidence="1 2">2-15</strain>
    </source>
</reference>
<organism evidence="1 2">
    <name type="scientific">Amycolatopsis carbonis</name>
    <dbReference type="NCBI Taxonomy" id="715471"/>
    <lineage>
        <taxon>Bacteria</taxon>
        <taxon>Bacillati</taxon>
        <taxon>Actinomycetota</taxon>
        <taxon>Actinomycetes</taxon>
        <taxon>Pseudonocardiales</taxon>
        <taxon>Pseudonocardiaceae</taxon>
        <taxon>Amycolatopsis</taxon>
    </lineage>
</organism>
<evidence type="ECO:0000313" key="1">
    <source>
        <dbReference type="EMBL" id="WIX75481.1"/>
    </source>
</evidence>
<sequence>MFSTVLNRAKRAQMILANPGSGVRVTGGAFDTERLAASPAQAPRAAMRLYEMGLGVRSPLKEIGGELYKGAVQRDHACRLSLVGAVGSMWGGGVST</sequence>